<dbReference type="RefSeq" id="WP_381496394.1">
    <property type="nucleotide sequence ID" value="NZ_JBHUOM010000001.1"/>
</dbReference>
<dbReference type="Pfam" id="PF00561">
    <property type="entry name" value="Abhydrolase_1"/>
    <property type="match status" value="1"/>
</dbReference>
<reference evidence="4" key="1">
    <citation type="journal article" date="2019" name="Int. J. Syst. Evol. Microbiol.">
        <title>The Global Catalogue of Microorganisms (GCM) 10K type strain sequencing project: providing services to taxonomists for standard genome sequencing and annotation.</title>
        <authorList>
            <consortium name="The Broad Institute Genomics Platform"/>
            <consortium name="The Broad Institute Genome Sequencing Center for Infectious Disease"/>
            <person name="Wu L."/>
            <person name="Ma J."/>
        </authorList>
    </citation>
    <scope>NUCLEOTIDE SEQUENCE [LARGE SCALE GENOMIC DNA]</scope>
    <source>
        <strain evidence="4">KCTC 52490</strain>
    </source>
</reference>
<comment type="caution">
    <text evidence="3">The sequence shown here is derived from an EMBL/GenBank/DDBJ whole genome shotgun (WGS) entry which is preliminary data.</text>
</comment>
<dbReference type="PANTHER" id="PTHR43798">
    <property type="entry name" value="MONOACYLGLYCEROL LIPASE"/>
    <property type="match status" value="1"/>
</dbReference>
<accession>A0ABW6ABM9</accession>
<keyword evidence="1 3" id="KW-0378">Hydrolase</keyword>
<dbReference type="Proteomes" id="UP001597512">
    <property type="component" value="Unassembled WGS sequence"/>
</dbReference>
<feature type="domain" description="AB hydrolase-1" evidence="2">
    <location>
        <begin position="28"/>
        <end position="138"/>
    </location>
</feature>
<proteinExistence type="predicted"/>
<dbReference type="PANTHER" id="PTHR43798:SF31">
    <property type="entry name" value="AB HYDROLASE SUPERFAMILY PROTEIN YCLE"/>
    <property type="match status" value="1"/>
</dbReference>
<sequence>MKYATNNVKININGININYVEKGNGPLTLVFLHYFGGSALEWQPVMNQLANQYRCIAIDLRGHGNSEAPATGYSVDDMADDVAALIRAVTIQDFVLVGHSMSGKVALALAARQPVGLRSLILVSPSPPVPEPISDDDRKDMLTTHGQRSAAEQTFEKVTAKPVSEKIKQQIISDDLRTSQAAWNAWLTAGSKENISARMDSLNVPVSIIVGAADRALKPDVQKTLTLPYLKNATFDTIQEAGHLLPWETPNELVDFIQKKIGQSYLE</sequence>
<keyword evidence="4" id="KW-1185">Reference proteome</keyword>
<evidence type="ECO:0000259" key="2">
    <source>
        <dbReference type="Pfam" id="PF00561"/>
    </source>
</evidence>
<dbReference type="GO" id="GO:0016787">
    <property type="term" value="F:hydrolase activity"/>
    <property type="evidence" value="ECO:0007669"/>
    <property type="project" value="UniProtKB-KW"/>
</dbReference>
<evidence type="ECO:0000313" key="4">
    <source>
        <dbReference type="Proteomes" id="UP001597512"/>
    </source>
</evidence>
<dbReference type="InterPro" id="IPR050266">
    <property type="entry name" value="AB_hydrolase_sf"/>
</dbReference>
<evidence type="ECO:0000313" key="3">
    <source>
        <dbReference type="EMBL" id="MFD2932189.1"/>
    </source>
</evidence>
<dbReference type="PRINTS" id="PR00111">
    <property type="entry name" value="ABHYDROLASE"/>
</dbReference>
<protein>
    <submittedName>
        <fullName evidence="3">Alpha/beta fold hydrolase</fullName>
    </submittedName>
</protein>
<evidence type="ECO:0000256" key="1">
    <source>
        <dbReference type="ARBA" id="ARBA00022801"/>
    </source>
</evidence>
<dbReference type="InterPro" id="IPR000073">
    <property type="entry name" value="AB_hydrolase_1"/>
</dbReference>
<dbReference type="Gene3D" id="3.40.50.1820">
    <property type="entry name" value="alpha/beta hydrolase"/>
    <property type="match status" value="1"/>
</dbReference>
<dbReference type="SUPFAM" id="SSF53474">
    <property type="entry name" value="alpha/beta-Hydrolases"/>
    <property type="match status" value="1"/>
</dbReference>
<dbReference type="EMBL" id="JBHUOM010000001">
    <property type="protein sequence ID" value="MFD2932189.1"/>
    <property type="molecule type" value="Genomic_DNA"/>
</dbReference>
<organism evidence="3 4">
    <name type="scientific">Spirosoma flavum</name>
    <dbReference type="NCBI Taxonomy" id="2048557"/>
    <lineage>
        <taxon>Bacteria</taxon>
        <taxon>Pseudomonadati</taxon>
        <taxon>Bacteroidota</taxon>
        <taxon>Cytophagia</taxon>
        <taxon>Cytophagales</taxon>
        <taxon>Cytophagaceae</taxon>
        <taxon>Spirosoma</taxon>
    </lineage>
</organism>
<name>A0ABW6ABM9_9BACT</name>
<dbReference type="InterPro" id="IPR029058">
    <property type="entry name" value="AB_hydrolase_fold"/>
</dbReference>
<gene>
    <name evidence="3" type="ORF">ACFS25_00260</name>
</gene>